<organism evidence="2 3">
    <name type="scientific">Pseudoalteromonas obscura</name>
    <dbReference type="NCBI Taxonomy" id="3048491"/>
    <lineage>
        <taxon>Bacteria</taxon>
        <taxon>Pseudomonadati</taxon>
        <taxon>Pseudomonadota</taxon>
        <taxon>Gammaproteobacteria</taxon>
        <taxon>Alteromonadales</taxon>
        <taxon>Pseudoalteromonadaceae</taxon>
        <taxon>Pseudoalteromonas</taxon>
    </lineage>
</organism>
<evidence type="ECO:0000313" key="3">
    <source>
        <dbReference type="Proteomes" id="UP001231915"/>
    </source>
</evidence>
<feature type="transmembrane region" description="Helical" evidence="1">
    <location>
        <begin position="12"/>
        <end position="31"/>
    </location>
</feature>
<comment type="caution">
    <text evidence="2">The sequence shown here is derived from an EMBL/GenBank/DDBJ whole genome shotgun (WGS) entry which is preliminary data.</text>
</comment>
<keyword evidence="3" id="KW-1185">Reference proteome</keyword>
<keyword evidence="1" id="KW-1133">Transmembrane helix</keyword>
<accession>A0ABT7EU14</accession>
<reference evidence="2 3" key="1">
    <citation type="submission" date="2023-05" db="EMBL/GenBank/DDBJ databases">
        <title>Pseudoalteromonas ardens sp. nov., Pseudoalteromonas obscura sp. nov., and Pseudoalteromonas umbrosa sp. nov., isolated from the coral Montipora capitata.</title>
        <authorList>
            <person name="Thomas E.M."/>
            <person name="Smith E.M."/>
            <person name="Papke E."/>
            <person name="Shlafstein M.D."/>
            <person name="Oline D.K."/>
            <person name="Videau P."/>
            <person name="Saw J.H."/>
            <person name="Strangman W.K."/>
            <person name="Ushijima B."/>
        </authorList>
    </citation>
    <scope>NUCLEOTIDE SEQUENCE [LARGE SCALE GENOMIC DNA]</scope>
    <source>
        <strain evidence="2 3">P94</strain>
    </source>
</reference>
<keyword evidence="1" id="KW-0472">Membrane</keyword>
<proteinExistence type="predicted"/>
<dbReference type="Proteomes" id="UP001231915">
    <property type="component" value="Unassembled WGS sequence"/>
</dbReference>
<dbReference type="InterPro" id="IPR021244">
    <property type="entry name" value="DUF2802"/>
</dbReference>
<evidence type="ECO:0000313" key="2">
    <source>
        <dbReference type="EMBL" id="MDK2598484.1"/>
    </source>
</evidence>
<name>A0ABT7EU14_9GAMM</name>
<dbReference type="Pfam" id="PF10975">
    <property type="entry name" value="DUF2802"/>
    <property type="match status" value="1"/>
</dbReference>
<evidence type="ECO:0000256" key="1">
    <source>
        <dbReference type="SAM" id="Phobius"/>
    </source>
</evidence>
<gene>
    <name evidence="2" type="ORF">QNM18_25850</name>
</gene>
<protein>
    <submittedName>
        <fullName evidence="2">DUF2802 domain-containing protein</fullName>
    </submittedName>
</protein>
<sequence>MAAVTLDDVLIVLVIAASVISLLCLGLLFVFSKRIYQAQQSNARLLKQTQNDAEQISILRSEIAEVRASVLSIGKRLVASESFAKDLAQQQAAQKYDDPDAKIYSRAVKMVELGADLEEIMRECELPRAEAELLMSLHNKSDPS</sequence>
<dbReference type="EMBL" id="JASJUT010000018">
    <property type="protein sequence ID" value="MDK2598484.1"/>
    <property type="molecule type" value="Genomic_DNA"/>
</dbReference>
<keyword evidence="1" id="KW-0812">Transmembrane</keyword>